<name>A0A0L6UZ05_9BASI</name>
<comment type="caution">
    <text evidence="1">The sequence shown here is derived from an EMBL/GenBank/DDBJ whole genome shotgun (WGS) entry which is preliminary data.</text>
</comment>
<organism evidence="1 2">
    <name type="scientific">Puccinia sorghi</name>
    <dbReference type="NCBI Taxonomy" id="27349"/>
    <lineage>
        <taxon>Eukaryota</taxon>
        <taxon>Fungi</taxon>
        <taxon>Dikarya</taxon>
        <taxon>Basidiomycota</taxon>
        <taxon>Pucciniomycotina</taxon>
        <taxon>Pucciniomycetes</taxon>
        <taxon>Pucciniales</taxon>
        <taxon>Pucciniaceae</taxon>
        <taxon>Puccinia</taxon>
    </lineage>
</organism>
<accession>A0A0L6UZ05</accession>
<evidence type="ECO:0000313" key="1">
    <source>
        <dbReference type="EMBL" id="KNZ53786.1"/>
    </source>
</evidence>
<keyword evidence="2" id="KW-1185">Reference proteome</keyword>
<protein>
    <submittedName>
        <fullName evidence="1">Uncharacterized protein</fullName>
    </submittedName>
</protein>
<dbReference type="Pfam" id="PF14223">
    <property type="entry name" value="Retrotran_gag_2"/>
    <property type="match status" value="1"/>
</dbReference>
<dbReference type="Proteomes" id="UP000037035">
    <property type="component" value="Unassembled WGS sequence"/>
</dbReference>
<dbReference type="OrthoDB" id="3025757at2759"/>
<reference evidence="1 2" key="1">
    <citation type="submission" date="2015-08" db="EMBL/GenBank/DDBJ databases">
        <title>Next Generation Sequencing and Analysis of the Genome of Puccinia sorghi L Schw, the Causal Agent of Maize Common Rust.</title>
        <authorList>
            <person name="Rochi L."/>
            <person name="Burguener G."/>
            <person name="Darino M."/>
            <person name="Turjanski A."/>
            <person name="Kreff E."/>
            <person name="Dieguez M.J."/>
            <person name="Sacco F."/>
        </authorList>
    </citation>
    <scope>NUCLEOTIDE SEQUENCE [LARGE SCALE GENOMIC DNA]</scope>
    <source>
        <strain evidence="1 2">RO10H11247</strain>
    </source>
</reference>
<sequence>MQPFSRQPLRLSPFYPKRISQAGVLKSQLCLAWWSQRQHTQWATRLSTNTQNNVINSENEDNAQLLWKAILKRFISSEPSNCARVYNQFSNISFYISNIGKFITEVRSILVKMEDVGIKIEEDIITYDLINRLPSSLDNIKQQITHSVDGNEIKPETLLHHLKIHLNELKVLNASQGESIVSTMYTNEDQQCTSGTHLNSKTHTKDKCWVIYPEKRIAFLKKREESNVSNFSTFSSHPTPVFILDSSSSSHMVSNFKFFTNLDKDKGGVINTSCGLTSESCKSRTVVKITKALFKHQSSSASKAFEELHLDLNGPINPLSATKKLI</sequence>
<dbReference type="AlphaFoldDB" id="A0A0L6UZ05"/>
<proteinExistence type="predicted"/>
<gene>
    <name evidence="1" type="ORF">VP01_3135g4</name>
</gene>
<dbReference type="VEuPathDB" id="FungiDB:VP01_3135g4"/>
<dbReference type="EMBL" id="LAVV01008097">
    <property type="protein sequence ID" value="KNZ53786.1"/>
    <property type="molecule type" value="Genomic_DNA"/>
</dbReference>
<evidence type="ECO:0000313" key="2">
    <source>
        <dbReference type="Proteomes" id="UP000037035"/>
    </source>
</evidence>